<organism evidence="3 4">
    <name type="scientific">Pseudomonas abietaniphila</name>
    <dbReference type="NCBI Taxonomy" id="89065"/>
    <lineage>
        <taxon>Bacteria</taxon>
        <taxon>Pseudomonadati</taxon>
        <taxon>Pseudomonadota</taxon>
        <taxon>Gammaproteobacteria</taxon>
        <taxon>Pseudomonadales</taxon>
        <taxon>Pseudomonadaceae</taxon>
        <taxon>Pseudomonas</taxon>
    </lineage>
</organism>
<dbReference type="SMART" id="SM00448">
    <property type="entry name" value="REC"/>
    <property type="match status" value="1"/>
</dbReference>
<dbReference type="SUPFAM" id="SSF52172">
    <property type="entry name" value="CheY-like"/>
    <property type="match status" value="1"/>
</dbReference>
<name>A0A1G8UG40_9PSED</name>
<evidence type="ECO:0000256" key="1">
    <source>
        <dbReference type="PROSITE-ProRule" id="PRU00169"/>
    </source>
</evidence>
<dbReference type="RefSeq" id="WP_244165942.1">
    <property type="nucleotide sequence ID" value="NZ_FNCO01000037.1"/>
</dbReference>
<feature type="modified residue" description="4-aspartylphosphate" evidence="1">
    <location>
        <position position="91"/>
    </location>
</feature>
<dbReference type="EMBL" id="FNCO01000037">
    <property type="protein sequence ID" value="SDJ52836.1"/>
    <property type="molecule type" value="Genomic_DNA"/>
</dbReference>
<reference evidence="4" key="1">
    <citation type="submission" date="2016-10" db="EMBL/GenBank/DDBJ databases">
        <authorList>
            <person name="Varghese N."/>
            <person name="Submissions S."/>
        </authorList>
    </citation>
    <scope>NUCLEOTIDE SEQUENCE [LARGE SCALE GENOMIC DNA]</scope>
    <source>
        <strain evidence="4">ATCC 700689</strain>
    </source>
</reference>
<gene>
    <name evidence="3" type="ORF">SAMN05216605_1373</name>
</gene>
<keyword evidence="4" id="KW-1185">Reference proteome</keyword>
<proteinExistence type="predicted"/>
<dbReference type="InterPro" id="IPR001789">
    <property type="entry name" value="Sig_transdc_resp-reg_receiver"/>
</dbReference>
<dbReference type="GO" id="GO:0000160">
    <property type="term" value="P:phosphorelay signal transduction system"/>
    <property type="evidence" value="ECO:0007669"/>
    <property type="project" value="InterPro"/>
</dbReference>
<dbReference type="STRING" id="89065.SAMN05216605_1373"/>
<feature type="domain" description="Response regulatory" evidence="2">
    <location>
        <begin position="40"/>
        <end position="153"/>
    </location>
</feature>
<keyword evidence="1" id="KW-0597">Phosphoprotein</keyword>
<dbReference type="Gene3D" id="3.40.50.2300">
    <property type="match status" value="1"/>
</dbReference>
<accession>A0A1G8UG40</accession>
<protein>
    <submittedName>
        <fullName evidence="3">Response regulator receiver domain-containing protein</fullName>
    </submittedName>
</protein>
<dbReference type="InterPro" id="IPR011006">
    <property type="entry name" value="CheY-like_superfamily"/>
</dbReference>
<dbReference type="Proteomes" id="UP000182894">
    <property type="component" value="Unassembled WGS sequence"/>
</dbReference>
<evidence type="ECO:0000313" key="4">
    <source>
        <dbReference type="Proteomes" id="UP000182894"/>
    </source>
</evidence>
<sequence>MIQMDYWRPSARSETIPATNWGAGKQVLTNWEGILPIEGSIVVVEDDDILRTVMTEILTDIGAHYVAFVTADDALIHMLKNADGTALVIADHGVPGQIRGAEFLSMVAQRWPGLPSILTSGYELDASLVPEKTVYLQKPWSIDVLVIAIAELLQPGIPVRRI</sequence>
<dbReference type="PROSITE" id="PS50110">
    <property type="entry name" value="RESPONSE_REGULATORY"/>
    <property type="match status" value="1"/>
</dbReference>
<dbReference type="Pfam" id="PF00072">
    <property type="entry name" value="Response_reg"/>
    <property type="match status" value="1"/>
</dbReference>
<evidence type="ECO:0000313" key="3">
    <source>
        <dbReference type="EMBL" id="SDJ52836.1"/>
    </source>
</evidence>
<evidence type="ECO:0000259" key="2">
    <source>
        <dbReference type="PROSITE" id="PS50110"/>
    </source>
</evidence>
<dbReference type="AlphaFoldDB" id="A0A1G8UG40"/>